<gene>
    <name evidence="1" type="ORF">AsFPU1_3143</name>
</gene>
<proteinExistence type="predicted"/>
<dbReference type="EMBL" id="BDQK01000013">
    <property type="protein sequence ID" value="GBF81723.1"/>
    <property type="molecule type" value="Genomic_DNA"/>
</dbReference>
<evidence type="ECO:0000313" key="2">
    <source>
        <dbReference type="Proteomes" id="UP000287247"/>
    </source>
</evidence>
<reference evidence="2" key="1">
    <citation type="submission" date="2017-05" db="EMBL/GenBank/DDBJ databases">
        <title>Physiological properties and genetic analysis related to exopolysaccharide production of fresh-water unicellular cyanobacterium Aphanothece sacrum, Suizenji Nori, that has been cultured as a food source in Japan.</title>
        <authorList>
            <person name="Kanesaki Y."/>
            <person name="Yoshikawa S."/>
            <person name="Ohki K."/>
        </authorList>
    </citation>
    <scope>NUCLEOTIDE SEQUENCE [LARGE SCALE GENOMIC DNA]</scope>
    <source>
        <strain evidence="2">FPU1</strain>
    </source>
</reference>
<dbReference type="AlphaFoldDB" id="A0A401IKA2"/>
<protein>
    <submittedName>
        <fullName evidence="1">Uncharacterized protein</fullName>
    </submittedName>
</protein>
<organism evidence="1 2">
    <name type="scientific">Aphanothece sacrum FPU1</name>
    <dbReference type="NCBI Taxonomy" id="1920663"/>
    <lineage>
        <taxon>Bacteria</taxon>
        <taxon>Bacillati</taxon>
        <taxon>Cyanobacteriota</taxon>
        <taxon>Cyanophyceae</taxon>
        <taxon>Oscillatoriophycideae</taxon>
        <taxon>Chroococcales</taxon>
        <taxon>Aphanothecaceae</taxon>
        <taxon>Aphanothece</taxon>
    </lineage>
</organism>
<dbReference type="OrthoDB" id="581306at2"/>
<dbReference type="RefSeq" id="WP_124974515.1">
    <property type="nucleotide sequence ID" value="NZ_BDQK01000013.1"/>
</dbReference>
<name>A0A401IKA2_APHSA</name>
<dbReference type="Proteomes" id="UP000287247">
    <property type="component" value="Unassembled WGS sequence"/>
</dbReference>
<sequence>MANNNLNKPFLIAQDFALFLTASVDVKGMPKAYPTVAEQREQDYYNSLTYYIQNHPKVRKIIFVENSGWPLDKLKQVAQNNPHNKEIEFISLNCNDFPRKFGKGYGECLLIEKGLEQSNLIKTVTHFAKITGRIYLQNITQVLESISEPYDCLCDYKDQGWRLKKLLGEESAGPNCDTRFLVFSQKFYHEIIKPLHQKHKEGTVSYCFYIESQFYQAINNLADKYKVITRFLIEPDFKGIAGHFGGKNYSSPQERAKFFIRSIGRKITPWIHF</sequence>
<evidence type="ECO:0000313" key="1">
    <source>
        <dbReference type="EMBL" id="GBF81723.1"/>
    </source>
</evidence>
<comment type="caution">
    <text evidence="1">The sequence shown here is derived from an EMBL/GenBank/DDBJ whole genome shotgun (WGS) entry which is preliminary data.</text>
</comment>
<keyword evidence="2" id="KW-1185">Reference proteome</keyword>
<accession>A0A401IKA2</accession>